<keyword evidence="2" id="KW-1185">Reference proteome</keyword>
<sequence>MIKFGKFSQYAVACLTCLAEVYHQRNSKLSSSEISRRIQLPQPTVSKTMNALVIAGFAQSAHGPHGGFSLARHPSDICLIEIVRIFEKCDGLPCCYKSQKHSHTCLHPLHNSLSAISESLESLFKEKTLEALIESKTAALKSERASL</sequence>
<dbReference type="Proteomes" id="UP000622317">
    <property type="component" value="Unassembled WGS sequence"/>
</dbReference>
<dbReference type="Pfam" id="PF02082">
    <property type="entry name" value="Rrf2"/>
    <property type="match status" value="1"/>
</dbReference>
<evidence type="ECO:0000313" key="1">
    <source>
        <dbReference type="EMBL" id="MBD5779756.1"/>
    </source>
</evidence>
<dbReference type="NCBIfam" id="TIGR00738">
    <property type="entry name" value="rrf2_super"/>
    <property type="match status" value="1"/>
</dbReference>
<dbReference type="InterPro" id="IPR036390">
    <property type="entry name" value="WH_DNA-bd_sf"/>
</dbReference>
<dbReference type="GO" id="GO:0005829">
    <property type="term" value="C:cytosol"/>
    <property type="evidence" value="ECO:0007669"/>
    <property type="project" value="TreeGrafter"/>
</dbReference>
<name>A0A927F8N0_9BACT</name>
<dbReference type="InterPro" id="IPR000944">
    <property type="entry name" value="Tscrpt_reg_Rrf2"/>
</dbReference>
<dbReference type="PROSITE" id="PS51197">
    <property type="entry name" value="HTH_RRF2_2"/>
    <property type="match status" value="1"/>
</dbReference>
<evidence type="ECO:0000313" key="2">
    <source>
        <dbReference type="Proteomes" id="UP000622317"/>
    </source>
</evidence>
<proteinExistence type="predicted"/>
<gene>
    <name evidence="1" type="ORF">IEN85_09655</name>
</gene>
<reference evidence="1" key="1">
    <citation type="submission" date="2020-09" db="EMBL/GenBank/DDBJ databases">
        <title>Pelagicoccus enzymogenes sp. nov. with an EPS production, isolated from marine sediment.</title>
        <authorList>
            <person name="Feng X."/>
        </authorList>
    </citation>
    <scope>NUCLEOTIDE SEQUENCE</scope>
    <source>
        <strain evidence="1">NFK12</strain>
    </source>
</reference>
<dbReference type="GO" id="GO:0003700">
    <property type="term" value="F:DNA-binding transcription factor activity"/>
    <property type="evidence" value="ECO:0007669"/>
    <property type="project" value="TreeGrafter"/>
</dbReference>
<dbReference type="PANTHER" id="PTHR33221:SF15">
    <property type="entry name" value="HTH-TYPE TRANSCRIPTIONAL REGULATOR YWGB-RELATED"/>
    <property type="match status" value="1"/>
</dbReference>
<organism evidence="1 2">
    <name type="scientific">Pelagicoccus enzymogenes</name>
    <dbReference type="NCBI Taxonomy" id="2773457"/>
    <lineage>
        <taxon>Bacteria</taxon>
        <taxon>Pseudomonadati</taxon>
        <taxon>Verrucomicrobiota</taxon>
        <taxon>Opitutia</taxon>
        <taxon>Puniceicoccales</taxon>
        <taxon>Pelagicoccaceae</taxon>
        <taxon>Pelagicoccus</taxon>
    </lineage>
</organism>
<dbReference type="InterPro" id="IPR036388">
    <property type="entry name" value="WH-like_DNA-bd_sf"/>
</dbReference>
<dbReference type="Gene3D" id="1.10.10.10">
    <property type="entry name" value="Winged helix-like DNA-binding domain superfamily/Winged helix DNA-binding domain"/>
    <property type="match status" value="1"/>
</dbReference>
<accession>A0A927F8N0</accession>
<dbReference type="RefSeq" id="WP_191616883.1">
    <property type="nucleotide sequence ID" value="NZ_JACYFG010000013.1"/>
</dbReference>
<dbReference type="AlphaFoldDB" id="A0A927F8N0"/>
<protein>
    <submittedName>
        <fullName evidence="1">Rrf2 family transcriptional regulator</fullName>
    </submittedName>
</protein>
<dbReference type="PANTHER" id="PTHR33221">
    <property type="entry name" value="WINGED HELIX-TURN-HELIX TRANSCRIPTIONAL REGULATOR, RRF2 FAMILY"/>
    <property type="match status" value="1"/>
</dbReference>
<dbReference type="SUPFAM" id="SSF46785">
    <property type="entry name" value="Winged helix' DNA-binding domain"/>
    <property type="match status" value="1"/>
</dbReference>
<dbReference type="EMBL" id="JACYFG010000013">
    <property type="protein sequence ID" value="MBD5779756.1"/>
    <property type="molecule type" value="Genomic_DNA"/>
</dbReference>
<comment type="caution">
    <text evidence="1">The sequence shown here is derived from an EMBL/GenBank/DDBJ whole genome shotgun (WGS) entry which is preliminary data.</text>
</comment>